<organism evidence="2 3">
    <name type="scientific">Ameiurus melas</name>
    <name type="common">Black bullhead</name>
    <name type="synonym">Silurus melas</name>
    <dbReference type="NCBI Taxonomy" id="219545"/>
    <lineage>
        <taxon>Eukaryota</taxon>
        <taxon>Metazoa</taxon>
        <taxon>Chordata</taxon>
        <taxon>Craniata</taxon>
        <taxon>Vertebrata</taxon>
        <taxon>Euteleostomi</taxon>
        <taxon>Actinopterygii</taxon>
        <taxon>Neopterygii</taxon>
        <taxon>Teleostei</taxon>
        <taxon>Ostariophysi</taxon>
        <taxon>Siluriformes</taxon>
        <taxon>Ictaluridae</taxon>
        <taxon>Ameiurus</taxon>
    </lineage>
</organism>
<reference evidence="2 3" key="1">
    <citation type="submission" date="2020-02" db="EMBL/GenBank/DDBJ databases">
        <title>A chromosome-scale genome assembly of the black bullhead catfish (Ameiurus melas).</title>
        <authorList>
            <person name="Wen M."/>
            <person name="Zham M."/>
            <person name="Cabau C."/>
            <person name="Klopp C."/>
            <person name="Donnadieu C."/>
            <person name="Roques C."/>
            <person name="Bouchez O."/>
            <person name="Lampietro C."/>
            <person name="Jouanno E."/>
            <person name="Herpin A."/>
            <person name="Louis A."/>
            <person name="Berthelot C."/>
            <person name="Parey E."/>
            <person name="Roest-Crollius H."/>
            <person name="Braasch I."/>
            <person name="Postlethwait J."/>
            <person name="Robinson-Rechavi M."/>
            <person name="Echchiki A."/>
            <person name="Begum T."/>
            <person name="Montfort J."/>
            <person name="Schartl M."/>
            <person name="Bobe J."/>
            <person name="Guiguen Y."/>
        </authorList>
    </citation>
    <scope>NUCLEOTIDE SEQUENCE [LARGE SCALE GENOMIC DNA]</scope>
    <source>
        <strain evidence="2">M_S1</strain>
        <tissue evidence="2">Blood</tissue>
    </source>
</reference>
<evidence type="ECO:0000313" key="3">
    <source>
        <dbReference type="Proteomes" id="UP000593565"/>
    </source>
</evidence>
<comment type="caution">
    <text evidence="2">The sequence shown here is derived from an EMBL/GenBank/DDBJ whole genome shotgun (WGS) entry which is preliminary data.</text>
</comment>
<evidence type="ECO:0000313" key="2">
    <source>
        <dbReference type="EMBL" id="KAF4072915.1"/>
    </source>
</evidence>
<evidence type="ECO:0000256" key="1">
    <source>
        <dbReference type="SAM" id="MobiDB-lite"/>
    </source>
</evidence>
<keyword evidence="3" id="KW-1185">Reference proteome</keyword>
<name>A0A7J5ZQP0_AMEME</name>
<feature type="non-terminal residue" evidence="2">
    <location>
        <position position="149"/>
    </location>
</feature>
<dbReference type="AlphaFoldDB" id="A0A7J5ZQP0"/>
<protein>
    <submittedName>
        <fullName evidence="2">Uncharacterized protein</fullName>
    </submittedName>
</protein>
<proteinExistence type="predicted"/>
<accession>A0A7J5ZQP0</accession>
<feature type="region of interest" description="Disordered" evidence="1">
    <location>
        <begin position="100"/>
        <end position="121"/>
    </location>
</feature>
<dbReference type="Proteomes" id="UP000593565">
    <property type="component" value="Unassembled WGS sequence"/>
</dbReference>
<sequence>MCSIVWHQITLKLNTYVRTRQRHVSVLMFLIKTKRSMEGHKSLNKSCKISQRSELTCVFGFKRNIKKKMWASNIKSKMTSGFRNSSCRLYSSHKLIKNTLNHTPASSNPNRPLHPPQSATQSLNVRSYEQVAMSCPSGDMSSPITLPSC</sequence>
<gene>
    <name evidence="2" type="ORF">AMELA_G00252770</name>
</gene>
<dbReference type="EMBL" id="JAAGNN010000024">
    <property type="protein sequence ID" value="KAF4072915.1"/>
    <property type="molecule type" value="Genomic_DNA"/>
</dbReference>
<feature type="compositionally biased region" description="Polar residues" evidence="1">
    <location>
        <begin position="100"/>
        <end position="110"/>
    </location>
</feature>